<dbReference type="PROSITE" id="PS50885">
    <property type="entry name" value="HAMP"/>
    <property type="match status" value="1"/>
</dbReference>
<keyword evidence="4" id="KW-0145">Chemotaxis</keyword>
<feature type="domain" description="HAMP" evidence="14">
    <location>
        <begin position="212"/>
        <end position="264"/>
    </location>
</feature>
<name>A0A139SHB4_9GAMM</name>
<evidence type="ECO:0000256" key="11">
    <source>
        <dbReference type="PROSITE-ProRule" id="PRU00284"/>
    </source>
</evidence>
<dbReference type="Gene3D" id="1.10.287.950">
    <property type="entry name" value="Methyl-accepting chemotaxis protein"/>
    <property type="match status" value="1"/>
</dbReference>
<evidence type="ECO:0000259" key="13">
    <source>
        <dbReference type="PROSITE" id="PS50111"/>
    </source>
</evidence>
<feature type="transmembrane region" description="Helical" evidence="12">
    <location>
        <begin position="188"/>
        <end position="210"/>
    </location>
</feature>
<evidence type="ECO:0000256" key="12">
    <source>
        <dbReference type="SAM" id="Phobius"/>
    </source>
</evidence>
<keyword evidence="5" id="KW-0997">Cell inner membrane</keyword>
<evidence type="ECO:0000256" key="9">
    <source>
        <dbReference type="ARBA" id="ARBA00023224"/>
    </source>
</evidence>
<dbReference type="PROSITE" id="PS50111">
    <property type="entry name" value="CHEMOTAXIS_TRANSDUC_2"/>
    <property type="match status" value="1"/>
</dbReference>
<evidence type="ECO:0000256" key="2">
    <source>
        <dbReference type="ARBA" id="ARBA00022475"/>
    </source>
</evidence>
<organism evidence="15 16">
    <name type="scientific">Ventosimonas gracilis</name>
    <dbReference type="NCBI Taxonomy" id="1680762"/>
    <lineage>
        <taxon>Bacteria</taxon>
        <taxon>Pseudomonadati</taxon>
        <taxon>Pseudomonadota</taxon>
        <taxon>Gammaproteobacteria</taxon>
        <taxon>Pseudomonadales</taxon>
        <taxon>Ventosimonadaceae</taxon>
        <taxon>Ventosimonas</taxon>
    </lineage>
</organism>
<reference evidence="15 16" key="1">
    <citation type="submission" date="2016-02" db="EMBL/GenBank/DDBJ databases">
        <authorList>
            <person name="Wen L."/>
            <person name="He K."/>
            <person name="Yang H."/>
        </authorList>
    </citation>
    <scope>NUCLEOTIDE SEQUENCE [LARGE SCALE GENOMIC DNA]</scope>
    <source>
        <strain evidence="15 16">CV58</strain>
    </source>
</reference>
<feature type="domain" description="Methyl-accepting transducer" evidence="13">
    <location>
        <begin position="269"/>
        <end position="505"/>
    </location>
</feature>
<evidence type="ECO:0000256" key="10">
    <source>
        <dbReference type="ARBA" id="ARBA00029447"/>
    </source>
</evidence>
<keyword evidence="7 12" id="KW-1133">Transmembrane helix</keyword>
<dbReference type="SMART" id="SM00304">
    <property type="entry name" value="HAMP"/>
    <property type="match status" value="1"/>
</dbReference>
<keyword evidence="16" id="KW-1185">Reference proteome</keyword>
<dbReference type="InterPro" id="IPR003660">
    <property type="entry name" value="HAMP_dom"/>
</dbReference>
<keyword evidence="8 12" id="KW-0472">Membrane</keyword>
<dbReference type="EMBL" id="LSZO01000220">
    <property type="protein sequence ID" value="KXU33933.1"/>
    <property type="molecule type" value="Genomic_DNA"/>
</dbReference>
<dbReference type="InterPro" id="IPR035440">
    <property type="entry name" value="4HB_MCP_dom_sf"/>
</dbReference>
<dbReference type="CDD" id="cd11386">
    <property type="entry name" value="MCP_signal"/>
    <property type="match status" value="1"/>
</dbReference>
<dbReference type="Pfam" id="PF00015">
    <property type="entry name" value="MCPsignal"/>
    <property type="match status" value="1"/>
</dbReference>
<protein>
    <recommendedName>
        <fullName evidence="17">Chemotaxis protein</fullName>
    </recommendedName>
</protein>
<dbReference type="InterPro" id="IPR004089">
    <property type="entry name" value="MCPsignal_dom"/>
</dbReference>
<dbReference type="GO" id="GO:0007165">
    <property type="term" value="P:signal transduction"/>
    <property type="evidence" value="ECO:0007669"/>
    <property type="project" value="UniProtKB-KW"/>
</dbReference>
<dbReference type="PANTHER" id="PTHR32089:SF120">
    <property type="entry name" value="METHYL-ACCEPTING CHEMOTAXIS PROTEIN TLPQ"/>
    <property type="match status" value="1"/>
</dbReference>
<dbReference type="Gene3D" id="1.20.120.30">
    <property type="entry name" value="Aspartate receptor, ligand-binding domain"/>
    <property type="match status" value="1"/>
</dbReference>
<dbReference type="CDD" id="cd06225">
    <property type="entry name" value="HAMP"/>
    <property type="match status" value="1"/>
</dbReference>
<evidence type="ECO:0000313" key="15">
    <source>
        <dbReference type="EMBL" id="KXU33933.1"/>
    </source>
</evidence>
<keyword evidence="3" id="KW-0488">Methylation</keyword>
<evidence type="ECO:0000256" key="6">
    <source>
        <dbReference type="ARBA" id="ARBA00022692"/>
    </source>
</evidence>
<comment type="caution">
    <text evidence="15">The sequence shown here is derived from an EMBL/GenBank/DDBJ whole genome shotgun (WGS) entry which is preliminary data.</text>
</comment>
<dbReference type="PANTHER" id="PTHR32089">
    <property type="entry name" value="METHYL-ACCEPTING CHEMOTAXIS PROTEIN MCPB"/>
    <property type="match status" value="1"/>
</dbReference>
<evidence type="ECO:0000256" key="1">
    <source>
        <dbReference type="ARBA" id="ARBA00004429"/>
    </source>
</evidence>
<evidence type="ECO:0000256" key="3">
    <source>
        <dbReference type="ARBA" id="ARBA00022481"/>
    </source>
</evidence>
<keyword evidence="9 11" id="KW-0807">Transducer</keyword>
<dbReference type="SUPFAM" id="SSF47170">
    <property type="entry name" value="Aspartate receptor, ligand-binding domain"/>
    <property type="match status" value="1"/>
</dbReference>
<accession>A0A139SHB4</accession>
<evidence type="ECO:0000256" key="4">
    <source>
        <dbReference type="ARBA" id="ARBA00022500"/>
    </source>
</evidence>
<gene>
    <name evidence="15" type="ORF">AXE65_07860</name>
</gene>
<comment type="similarity">
    <text evidence="10">Belongs to the methyl-accepting chemotaxis (MCP) protein family.</text>
</comment>
<dbReference type="InterPro" id="IPR003122">
    <property type="entry name" value="Tar_rcpt_lig-bd"/>
</dbReference>
<sequence>MLRNLKIRTGMTLVQLLMTLVLLISVCSGWWRADISQQQITQMYQLSEKNDKLENTFNRILRIRTALAGAFNEIQEGDTERASISLQLAKQRIAEAAELYQQFTQIASLTDEQPLQERLGKDFHYYQQILNELLDALEQGALERYSELNLKARSIHDSFEKNAQDFDDKLDQYAKQIMEDTAQRADTALLFVFLLLGISLLLMLGCWYFIVHHVLKPLRIAGEHLKQMGSGDLREEIKVCSNNEMGELFSSLQQMQEDRKQVVEQIGRCAGQLAESAVELATITKEGTQSLQQQYQELELAATAVNEMTAAVADVARNAASTSKASEQSNQLAMQSREQVRSSLQEIGNMNSEMQSSSAQIQTLAQHAQQIGRVLDVIRAVSEQTNLLALNAAIEAARAGEAGRGFAVVADEVRSLAQRTGESTREIEQMIEGIQSGTEQAVASMLSSTRRAQTTLEATESSGAALEDIFKALSDINERNQLIASAAEQQAQVAREVDRNLLNIRDLSSNAAGGAEQTRFASDELSRLAVELNSMIEQFKV</sequence>
<dbReference type="FunFam" id="1.10.287.950:FF:000001">
    <property type="entry name" value="Methyl-accepting chemotaxis sensory transducer"/>
    <property type="match status" value="1"/>
</dbReference>
<evidence type="ECO:0000256" key="8">
    <source>
        <dbReference type="ARBA" id="ARBA00023136"/>
    </source>
</evidence>
<dbReference type="PRINTS" id="PR00260">
    <property type="entry name" value="CHEMTRNSDUCR"/>
</dbReference>
<evidence type="ECO:0000256" key="7">
    <source>
        <dbReference type="ARBA" id="ARBA00022989"/>
    </source>
</evidence>
<proteinExistence type="inferred from homology"/>
<dbReference type="AlphaFoldDB" id="A0A139SHB4"/>
<keyword evidence="2" id="KW-1003">Cell membrane</keyword>
<dbReference type="RefSeq" id="WP_068393341.1">
    <property type="nucleotide sequence ID" value="NZ_LSZO01000220.1"/>
</dbReference>
<dbReference type="GO" id="GO:0006935">
    <property type="term" value="P:chemotaxis"/>
    <property type="evidence" value="ECO:0007669"/>
    <property type="project" value="UniProtKB-KW"/>
</dbReference>
<dbReference type="GO" id="GO:0005886">
    <property type="term" value="C:plasma membrane"/>
    <property type="evidence" value="ECO:0007669"/>
    <property type="project" value="UniProtKB-SubCell"/>
</dbReference>
<dbReference type="SUPFAM" id="SSF58104">
    <property type="entry name" value="Methyl-accepting chemotaxis protein (MCP) signaling domain"/>
    <property type="match status" value="1"/>
</dbReference>
<keyword evidence="6 12" id="KW-0812">Transmembrane</keyword>
<evidence type="ECO:0008006" key="17">
    <source>
        <dbReference type="Google" id="ProtNLM"/>
    </source>
</evidence>
<dbReference type="GO" id="GO:0004888">
    <property type="term" value="F:transmembrane signaling receptor activity"/>
    <property type="evidence" value="ECO:0007669"/>
    <property type="project" value="InterPro"/>
</dbReference>
<comment type="subcellular location">
    <subcellularLocation>
        <location evidence="1">Cell inner membrane</location>
        <topology evidence="1">Multi-pass membrane protein</topology>
    </subcellularLocation>
</comment>
<evidence type="ECO:0000259" key="14">
    <source>
        <dbReference type="PROSITE" id="PS50885"/>
    </source>
</evidence>
<dbReference type="OrthoDB" id="9781845at2"/>
<dbReference type="SMART" id="SM00283">
    <property type="entry name" value="MA"/>
    <property type="match status" value="1"/>
</dbReference>
<dbReference type="Pfam" id="PF02203">
    <property type="entry name" value="TarH"/>
    <property type="match status" value="1"/>
</dbReference>
<dbReference type="Pfam" id="PF00672">
    <property type="entry name" value="HAMP"/>
    <property type="match status" value="1"/>
</dbReference>
<evidence type="ECO:0000313" key="16">
    <source>
        <dbReference type="Proteomes" id="UP000072660"/>
    </source>
</evidence>
<dbReference type="Proteomes" id="UP000072660">
    <property type="component" value="Unassembled WGS sequence"/>
</dbReference>
<dbReference type="InterPro" id="IPR004090">
    <property type="entry name" value="Chemotax_Me-accpt_rcpt"/>
</dbReference>
<evidence type="ECO:0000256" key="5">
    <source>
        <dbReference type="ARBA" id="ARBA00022519"/>
    </source>
</evidence>